<accession>A0A328TW91</accession>
<sequence length="814" mass="93000">MAKLSRNWRIFVIHHSHTDIGYTRRQERIEQFHVDFIRQALHITKQIRQGKKTEWKGFKWTCETFWAVEKFLEEASVEERRDFAEAIRSGEIELSGTYLNMTELADYDLLRAIHAKAAEYGRSIGRHVDSAMTADINGYSWGYGQSLLDAGVEHLFSCVHTHHGMFPLGQKQTPFWWETPSGDKLLVWNGDHYFLGNELGMCPNAVGSYIIRDEFHTPAIVGNHDEIMLTRIDRYLSLLEQENYPYDFVPVTVSGLSTDNGAPNGAIMDVINRWNAQHGDRVQIQMATLSEFFRHLKEQPIVIPVHAGDWPDWWSDGVGSTPMHTQIFKDGQRTLRKVKRLDPEQRIVSRQELEDIERELVMYAEHTWGFHTSVHQPWHWNVQMLEVRKLAYAANGSRLAHSALDKVRNALGGTLLHPGRAFRYRVANTEPQVARQLVEMEWEGFENEIFKDGVEVVDERTGKVVPHQPGYQSVTVEVALEPGEQKEFKLRPAKASKAKTTNNFKLYAVDSADDINDMFPSGRTEGAVTANQHSIESPFVRISWTEEEGIVSWINKETGEELIRKDKKHGAFTPVYEVTPAVAARGSMGRNRKGMNVRRSAGRLVKAKQLDNGPVFGAVELQFELPGVSYYSLFLKVYATMNRVDVAVRLHKDSVWEPENVYISLPFTSGLDNEETLWIDKAGALVRPWVDQLPGTLLDYTCIQEGLAYVGDYGSLMLATPDTPLLQLGTLHYGKRLLHTQQSEDMKPELYIWAMTNYWETNFKATLGGFYEFRYSLEWSENVKSATEAIGHCHTMSAGLTVWRIGEEDRDESN</sequence>
<dbReference type="CDD" id="cd10791">
    <property type="entry name" value="GH38N_AMII_like_1"/>
    <property type="match status" value="1"/>
</dbReference>
<name>A0A328TW91_9BACL</name>
<evidence type="ECO:0000313" key="3">
    <source>
        <dbReference type="Proteomes" id="UP000249260"/>
    </source>
</evidence>
<dbReference type="AlphaFoldDB" id="A0A328TW91"/>
<proteinExistence type="predicted"/>
<evidence type="ECO:0000259" key="1">
    <source>
        <dbReference type="Pfam" id="PF01074"/>
    </source>
</evidence>
<evidence type="ECO:0000313" key="2">
    <source>
        <dbReference type="EMBL" id="RAP74759.1"/>
    </source>
</evidence>
<dbReference type="Gene3D" id="3.20.110.10">
    <property type="entry name" value="Glycoside hydrolase 38, N terminal domain"/>
    <property type="match status" value="1"/>
</dbReference>
<dbReference type="InterPro" id="IPR027291">
    <property type="entry name" value="Glyco_hydro_38_N_sf"/>
</dbReference>
<comment type="caution">
    <text evidence="2">The sequence shown here is derived from an EMBL/GenBank/DDBJ whole genome shotgun (WGS) entry which is preliminary data.</text>
</comment>
<dbReference type="InterPro" id="IPR011013">
    <property type="entry name" value="Gal_mutarotase_sf_dom"/>
</dbReference>
<dbReference type="Pfam" id="PF01074">
    <property type="entry name" value="Glyco_hydro_38N"/>
    <property type="match status" value="1"/>
</dbReference>
<dbReference type="GO" id="GO:0004559">
    <property type="term" value="F:alpha-mannosidase activity"/>
    <property type="evidence" value="ECO:0007669"/>
    <property type="project" value="InterPro"/>
</dbReference>
<gene>
    <name evidence="2" type="ORF">DL346_22225</name>
</gene>
<dbReference type="SUPFAM" id="SSF88713">
    <property type="entry name" value="Glycoside hydrolase/deacetylase"/>
    <property type="match status" value="1"/>
</dbReference>
<dbReference type="Proteomes" id="UP000249260">
    <property type="component" value="Unassembled WGS sequence"/>
</dbReference>
<organism evidence="2 3">
    <name type="scientific">Paenibacillus montanisoli</name>
    <dbReference type="NCBI Taxonomy" id="2081970"/>
    <lineage>
        <taxon>Bacteria</taxon>
        <taxon>Bacillati</taxon>
        <taxon>Bacillota</taxon>
        <taxon>Bacilli</taxon>
        <taxon>Bacillales</taxon>
        <taxon>Paenibacillaceae</taxon>
        <taxon>Paenibacillus</taxon>
    </lineage>
</organism>
<feature type="domain" description="Glycoside hydrolase family 38 N-terminal" evidence="1">
    <location>
        <begin position="10"/>
        <end position="313"/>
    </location>
</feature>
<dbReference type="SUPFAM" id="SSF74650">
    <property type="entry name" value="Galactose mutarotase-like"/>
    <property type="match status" value="1"/>
</dbReference>
<dbReference type="GO" id="GO:0006013">
    <property type="term" value="P:mannose metabolic process"/>
    <property type="evidence" value="ECO:0007669"/>
    <property type="project" value="InterPro"/>
</dbReference>
<keyword evidence="3" id="KW-1185">Reference proteome</keyword>
<keyword evidence="2" id="KW-0378">Hydrolase</keyword>
<protein>
    <submittedName>
        <fullName evidence="2">Glycoside hydrolase</fullName>
    </submittedName>
</protein>
<dbReference type="InterPro" id="IPR000602">
    <property type="entry name" value="Glyco_hydro_38_N"/>
</dbReference>
<dbReference type="GO" id="GO:0030246">
    <property type="term" value="F:carbohydrate binding"/>
    <property type="evidence" value="ECO:0007669"/>
    <property type="project" value="InterPro"/>
</dbReference>
<dbReference type="RefSeq" id="WP_112884546.1">
    <property type="nucleotide sequence ID" value="NZ_QLUW01000004.1"/>
</dbReference>
<dbReference type="OrthoDB" id="237949at2"/>
<dbReference type="InterPro" id="IPR011330">
    <property type="entry name" value="Glyco_hydro/deAcase_b/a-brl"/>
</dbReference>
<reference evidence="2 3" key="1">
    <citation type="submission" date="2018-06" db="EMBL/GenBank/DDBJ databases">
        <title>Paenibacillus montanisoli sp. nov., isolated from mountain area soil.</title>
        <authorList>
            <person name="Wu M."/>
        </authorList>
    </citation>
    <scope>NUCLEOTIDE SEQUENCE [LARGE SCALE GENOMIC DNA]</scope>
    <source>
        <strain evidence="2 3">RA17</strain>
    </source>
</reference>
<dbReference type="EMBL" id="QLUW01000004">
    <property type="protein sequence ID" value="RAP74759.1"/>
    <property type="molecule type" value="Genomic_DNA"/>
</dbReference>